<dbReference type="SUPFAM" id="SSF50998">
    <property type="entry name" value="Quinoprotein alcohol dehydrogenase-like"/>
    <property type="match status" value="1"/>
</dbReference>
<protein>
    <submittedName>
        <fullName evidence="2">PQQ-binding-like beta-propeller repeat protein</fullName>
    </submittedName>
</protein>
<dbReference type="PANTHER" id="PTHR34512">
    <property type="entry name" value="CELL SURFACE PROTEIN"/>
    <property type="match status" value="1"/>
</dbReference>
<dbReference type="SMART" id="SM00564">
    <property type="entry name" value="PQQ"/>
    <property type="match status" value="7"/>
</dbReference>
<reference evidence="2 3" key="1">
    <citation type="submission" date="2024-09" db="EMBL/GenBank/DDBJ databases">
        <authorList>
            <person name="Sun Q."/>
            <person name="Mori K."/>
        </authorList>
    </citation>
    <scope>NUCLEOTIDE SEQUENCE [LARGE SCALE GENOMIC DNA]</scope>
    <source>
        <strain evidence="2 3">CCM 7468</strain>
    </source>
</reference>
<dbReference type="InterPro" id="IPR015943">
    <property type="entry name" value="WD40/YVTN_repeat-like_dom_sf"/>
</dbReference>
<accession>A0ABV6INW0</accession>
<evidence type="ECO:0000259" key="1">
    <source>
        <dbReference type="Pfam" id="PF13360"/>
    </source>
</evidence>
<proteinExistence type="predicted"/>
<dbReference type="RefSeq" id="WP_377049448.1">
    <property type="nucleotide sequence ID" value="NZ_JBHLVZ010000005.1"/>
</dbReference>
<dbReference type="Proteomes" id="UP001589789">
    <property type="component" value="Unassembled WGS sequence"/>
</dbReference>
<dbReference type="InterPro" id="IPR018391">
    <property type="entry name" value="PQQ_b-propeller_rpt"/>
</dbReference>
<dbReference type="PROSITE" id="PS51257">
    <property type="entry name" value="PROKAR_LIPOPROTEIN"/>
    <property type="match status" value="1"/>
</dbReference>
<organism evidence="2 3">
    <name type="scientific">Muricoccus vinaceus</name>
    <dbReference type="NCBI Taxonomy" id="424704"/>
    <lineage>
        <taxon>Bacteria</taxon>
        <taxon>Pseudomonadati</taxon>
        <taxon>Pseudomonadota</taxon>
        <taxon>Alphaproteobacteria</taxon>
        <taxon>Acetobacterales</taxon>
        <taxon>Roseomonadaceae</taxon>
        <taxon>Muricoccus</taxon>
    </lineage>
</organism>
<dbReference type="EMBL" id="JBHLVZ010000005">
    <property type="protein sequence ID" value="MFC0385299.1"/>
    <property type="molecule type" value="Genomic_DNA"/>
</dbReference>
<sequence>MKPTPSRRGLLLGGAALALSGCETIDSILGDKKTPLPGERLPVIQQDRELAIDPAAAGRPVELPAPVARADWPQAGGVLSHDPGPASVGTGLREVWRASIGTGSSYRRRITTGPIMANGTVFTADAFGTVSAFDAAGGARRWTRETTPEKDDVGAVGAGLAFSEGVLYATTGMAELLAIDPGTGEVRWRATTGAPTRGAPTVAGGRVFIPTVENQLVALSTEDGRRLWTYRGAVVSAVPLGLPAPAVEGESVVVGLPSGELAALRAGDGRVIWTESLSAGPGGQRGSMAELAGVRGLPIITEGRVFAAGQAGTCLLVDLRSGRRLWERDVGSNYSPAVAGDWIFVVTPDSQIVAIGRTDGRVRWVSLLDERSARDRRRTPATFGSPLVAAGQILVPSSLGELVLVDPGEGGIAGRVRLPDGATLAPVAAGGTVYVVTDGGTLVALRGA</sequence>
<evidence type="ECO:0000313" key="2">
    <source>
        <dbReference type="EMBL" id="MFC0385299.1"/>
    </source>
</evidence>
<dbReference type="Pfam" id="PF13360">
    <property type="entry name" value="PQQ_2"/>
    <property type="match status" value="1"/>
</dbReference>
<dbReference type="Gene3D" id="2.130.10.10">
    <property type="entry name" value="YVTN repeat-like/Quinoprotein amine dehydrogenase"/>
    <property type="match status" value="1"/>
</dbReference>
<keyword evidence="3" id="KW-1185">Reference proteome</keyword>
<feature type="domain" description="Pyrrolo-quinoline quinone repeat" evidence="1">
    <location>
        <begin position="127"/>
        <end position="364"/>
    </location>
</feature>
<comment type="caution">
    <text evidence="2">The sequence shown here is derived from an EMBL/GenBank/DDBJ whole genome shotgun (WGS) entry which is preliminary data.</text>
</comment>
<dbReference type="InterPro" id="IPR002372">
    <property type="entry name" value="PQQ_rpt_dom"/>
</dbReference>
<gene>
    <name evidence="2" type="ORF">ACFFIC_06995</name>
</gene>
<dbReference type="InterPro" id="IPR011047">
    <property type="entry name" value="Quinoprotein_ADH-like_sf"/>
</dbReference>
<dbReference type="PANTHER" id="PTHR34512:SF30">
    <property type="entry name" value="OUTER MEMBRANE PROTEIN ASSEMBLY FACTOR BAMB"/>
    <property type="match status" value="1"/>
</dbReference>
<evidence type="ECO:0000313" key="3">
    <source>
        <dbReference type="Proteomes" id="UP001589789"/>
    </source>
</evidence>
<name>A0ABV6INW0_9PROT</name>